<reference evidence="1 2" key="1">
    <citation type="submission" date="2019-07" db="EMBL/GenBank/DDBJ databases">
        <title>Whole genome shotgun sequence of Streptococcus oligofermentans NBRC 106105.</title>
        <authorList>
            <person name="Hosoyama A."/>
            <person name="Uohara A."/>
            <person name="Ohji S."/>
            <person name="Ichikawa N."/>
        </authorList>
    </citation>
    <scope>NUCLEOTIDE SEQUENCE [LARGE SCALE GENOMIC DNA]</scope>
    <source>
        <strain evidence="1 2">NBRC 106105</strain>
    </source>
</reference>
<evidence type="ECO:0000313" key="1">
    <source>
        <dbReference type="EMBL" id="GEN98134.1"/>
    </source>
</evidence>
<protein>
    <submittedName>
        <fullName evidence="1">Uncharacterized protein</fullName>
    </submittedName>
</protein>
<dbReference type="EMBL" id="BJYQ01000154">
    <property type="protein sequence ID" value="GEN98134.1"/>
    <property type="molecule type" value="Genomic_DNA"/>
</dbReference>
<evidence type="ECO:0000313" key="2">
    <source>
        <dbReference type="Proteomes" id="UP000321868"/>
    </source>
</evidence>
<sequence>MTAFLPQSVQATTQVAVQVQQAQAMAQLVNQLQHLYQLASQLQSAQVKQFQQAQA</sequence>
<dbReference type="AlphaFoldDB" id="A0A512AEK4"/>
<comment type="caution">
    <text evidence="1">The sequence shown here is derived from an EMBL/GenBank/DDBJ whole genome shotgun (WGS) entry which is preliminary data.</text>
</comment>
<gene>
    <name evidence="1" type="ORF">SOL01_20080</name>
</gene>
<proteinExistence type="predicted"/>
<name>A0A512AEK4_STRCR</name>
<accession>A0A512AEK4</accession>
<dbReference type="Proteomes" id="UP000321868">
    <property type="component" value="Unassembled WGS sequence"/>
</dbReference>
<organism evidence="1 2">
    <name type="scientific">Streptococcus cristatus</name>
    <dbReference type="NCBI Taxonomy" id="45634"/>
    <lineage>
        <taxon>Bacteria</taxon>
        <taxon>Bacillati</taxon>
        <taxon>Bacillota</taxon>
        <taxon>Bacilli</taxon>
        <taxon>Lactobacillales</taxon>
        <taxon>Streptococcaceae</taxon>
        <taxon>Streptococcus</taxon>
    </lineage>
</organism>
<dbReference type="RefSeq" id="WP_269460153.1">
    <property type="nucleotide sequence ID" value="NZ_LS483471.1"/>
</dbReference>